<dbReference type="InterPro" id="IPR026822">
    <property type="entry name" value="Spp2/MOS2_G-patch"/>
</dbReference>
<sequence>MSPSPAAPSKFSLSLNSKKPAASSTTKTKRPHSALQDSDDEDNGAAAGRTEEVSHFDLAAGGAIDASKGGEGKRGPLVIQSLGNRDWREESQRKRQRSNLLPAEAQAALKNGGVGDQTDELNKGPERFGLLVVEKGDGGGGEGDGAADELVEEVPEAPKTDDQRALEALLGEKSKSNTVIPVASEEEAFHRDYENAPDMATLEDYAAVPVEEFGAALLRGMGWKEGEAIGRRKGQKAVQPRVLERRPALLGIGAKSEAAIGIELGTWGKEGKGKAGGARRKTEQAYNPVLLKNKETGEMVTEEELKTKMERQKMEEMEAQQLSKSRRESPARIDDSQRRSHKTNSSRRMYDDDFDSDARDKDRRRREKGDYRDKDHRDRDYDRDSKYRSSRRDRSASVDQSDRRRRRDRDDRDRRDDRRDERKYRNDDDRYRKGSSRREYRDRDSVRERDSGRDSSDRHRRR</sequence>
<comment type="caution">
    <text evidence="7">The sequence shown here is derived from an EMBL/GenBank/DDBJ whole genome shotgun (WGS) entry which is preliminary data.</text>
</comment>
<organism evidence="7 8">
    <name type="scientific">Saccharata proteae CBS 121410</name>
    <dbReference type="NCBI Taxonomy" id="1314787"/>
    <lineage>
        <taxon>Eukaryota</taxon>
        <taxon>Fungi</taxon>
        <taxon>Dikarya</taxon>
        <taxon>Ascomycota</taxon>
        <taxon>Pezizomycotina</taxon>
        <taxon>Dothideomycetes</taxon>
        <taxon>Dothideomycetes incertae sedis</taxon>
        <taxon>Botryosphaeriales</taxon>
        <taxon>Saccharataceae</taxon>
        <taxon>Saccharata</taxon>
    </lineage>
</organism>
<evidence type="ECO:0000256" key="2">
    <source>
        <dbReference type="ARBA" id="ARBA00008576"/>
    </source>
</evidence>
<dbReference type="InterPro" id="IPR045166">
    <property type="entry name" value="Spp2-like"/>
</dbReference>
<evidence type="ECO:0000256" key="1">
    <source>
        <dbReference type="ARBA" id="ARBA00004123"/>
    </source>
</evidence>
<proteinExistence type="inferred from homology"/>
<dbReference type="GO" id="GO:0005681">
    <property type="term" value="C:spliceosomal complex"/>
    <property type="evidence" value="ECO:0007669"/>
    <property type="project" value="UniProtKB-UniRule"/>
</dbReference>
<feature type="compositionally biased region" description="Basic and acidic residues" evidence="5">
    <location>
        <begin position="325"/>
        <end position="338"/>
    </location>
</feature>
<keyword evidence="8" id="KW-1185">Reference proteome</keyword>
<dbReference type="InterPro" id="IPR000467">
    <property type="entry name" value="G_patch_dom"/>
</dbReference>
<accession>A0A9P4HWT0</accession>
<evidence type="ECO:0000256" key="5">
    <source>
        <dbReference type="SAM" id="MobiDB-lite"/>
    </source>
</evidence>
<dbReference type="Proteomes" id="UP000799776">
    <property type="component" value="Unassembled WGS sequence"/>
</dbReference>
<keyword evidence="4" id="KW-0507">mRNA processing</keyword>
<dbReference type="OrthoDB" id="5577072at2759"/>
<feature type="region of interest" description="Disordered" evidence="5">
    <location>
        <begin position="267"/>
        <end position="462"/>
    </location>
</feature>
<evidence type="ECO:0000313" key="7">
    <source>
        <dbReference type="EMBL" id="KAF2090666.1"/>
    </source>
</evidence>
<reference evidence="7" key="1">
    <citation type="journal article" date="2020" name="Stud. Mycol.">
        <title>101 Dothideomycetes genomes: a test case for predicting lifestyles and emergence of pathogens.</title>
        <authorList>
            <person name="Haridas S."/>
            <person name="Albert R."/>
            <person name="Binder M."/>
            <person name="Bloem J."/>
            <person name="Labutti K."/>
            <person name="Salamov A."/>
            <person name="Andreopoulos B."/>
            <person name="Baker S."/>
            <person name="Barry K."/>
            <person name="Bills G."/>
            <person name="Bluhm B."/>
            <person name="Cannon C."/>
            <person name="Castanera R."/>
            <person name="Culley D."/>
            <person name="Daum C."/>
            <person name="Ezra D."/>
            <person name="Gonzalez J."/>
            <person name="Henrissat B."/>
            <person name="Kuo A."/>
            <person name="Liang C."/>
            <person name="Lipzen A."/>
            <person name="Lutzoni F."/>
            <person name="Magnuson J."/>
            <person name="Mondo S."/>
            <person name="Nolan M."/>
            <person name="Ohm R."/>
            <person name="Pangilinan J."/>
            <person name="Park H.-J."/>
            <person name="Ramirez L."/>
            <person name="Alfaro M."/>
            <person name="Sun H."/>
            <person name="Tritt A."/>
            <person name="Yoshinaga Y."/>
            <person name="Zwiers L.-H."/>
            <person name="Turgeon B."/>
            <person name="Goodwin S."/>
            <person name="Spatafora J."/>
            <person name="Crous P."/>
            <person name="Grigoriev I."/>
        </authorList>
    </citation>
    <scope>NUCLEOTIDE SEQUENCE</scope>
    <source>
        <strain evidence="7">CBS 121410</strain>
    </source>
</reference>
<dbReference type="GO" id="GO:0003676">
    <property type="term" value="F:nucleic acid binding"/>
    <property type="evidence" value="ECO:0007669"/>
    <property type="project" value="InterPro"/>
</dbReference>
<dbReference type="AlphaFoldDB" id="A0A9P4HWT0"/>
<evidence type="ECO:0000259" key="6">
    <source>
        <dbReference type="PROSITE" id="PS50174"/>
    </source>
</evidence>
<comment type="function">
    <text evidence="4">Involved in spliceosome maturation and the first step of pre-mRNA splicing.</text>
</comment>
<dbReference type="PROSITE" id="PS50174">
    <property type="entry name" value="G_PATCH"/>
    <property type="match status" value="1"/>
</dbReference>
<dbReference type="SMART" id="SM00443">
    <property type="entry name" value="G_patch"/>
    <property type="match status" value="1"/>
</dbReference>
<feature type="compositionally biased region" description="Basic and acidic residues" evidence="5">
    <location>
        <begin position="348"/>
        <end position="462"/>
    </location>
</feature>
<name>A0A9P4HWT0_9PEZI</name>
<evidence type="ECO:0000256" key="4">
    <source>
        <dbReference type="RuleBase" id="RU369096"/>
    </source>
</evidence>
<dbReference type="EMBL" id="ML978712">
    <property type="protein sequence ID" value="KAF2090666.1"/>
    <property type="molecule type" value="Genomic_DNA"/>
</dbReference>
<evidence type="ECO:0000256" key="3">
    <source>
        <dbReference type="ARBA" id="ARBA00023242"/>
    </source>
</evidence>
<dbReference type="Pfam" id="PF12656">
    <property type="entry name" value="G-patch_2"/>
    <property type="match status" value="1"/>
</dbReference>
<feature type="compositionally biased region" description="Basic and acidic residues" evidence="5">
    <location>
        <begin position="292"/>
        <end position="316"/>
    </location>
</feature>
<comment type="subcellular location">
    <subcellularLocation>
        <location evidence="1 4">Nucleus</location>
    </subcellularLocation>
</comment>
<dbReference type="GO" id="GO:0000398">
    <property type="term" value="P:mRNA splicing, via spliceosome"/>
    <property type="evidence" value="ECO:0007669"/>
    <property type="project" value="UniProtKB-UniRule"/>
</dbReference>
<keyword evidence="4" id="KW-0508">mRNA splicing</keyword>
<dbReference type="PANTHER" id="PTHR15818">
    <property type="entry name" value="G PATCH AND KOW-CONTAINING"/>
    <property type="match status" value="1"/>
</dbReference>
<dbReference type="PANTHER" id="PTHR15818:SF2">
    <property type="entry name" value="G-PATCH DOMAIN AND KOW MOTIFS-CONTAINING PROTEIN"/>
    <property type="match status" value="1"/>
</dbReference>
<feature type="compositionally biased region" description="Low complexity" evidence="5">
    <location>
        <begin position="17"/>
        <end position="26"/>
    </location>
</feature>
<feature type="domain" description="G-patch" evidence="6">
    <location>
        <begin position="210"/>
        <end position="257"/>
    </location>
</feature>
<keyword evidence="3 4" id="KW-0539">Nucleus</keyword>
<gene>
    <name evidence="7" type="ORF">K490DRAFT_61989</name>
</gene>
<feature type="region of interest" description="Disordered" evidence="5">
    <location>
        <begin position="1"/>
        <end position="123"/>
    </location>
</feature>
<keyword evidence="4" id="KW-0747">Spliceosome</keyword>
<protein>
    <recommendedName>
        <fullName evidence="4">Pre-mRNA-splicing factor</fullName>
    </recommendedName>
</protein>
<evidence type="ECO:0000313" key="8">
    <source>
        <dbReference type="Proteomes" id="UP000799776"/>
    </source>
</evidence>
<comment type="similarity">
    <text evidence="2 4">Belongs to the SPP2 family.</text>
</comment>